<gene>
    <name evidence="2" type="ORF">SAMN04487860_110112</name>
</gene>
<evidence type="ECO:0000313" key="2">
    <source>
        <dbReference type="EMBL" id="SHM70387.1"/>
    </source>
</evidence>
<reference evidence="2 3" key="1">
    <citation type="submission" date="2016-11" db="EMBL/GenBank/DDBJ databases">
        <authorList>
            <person name="Jaros S."/>
            <person name="Januszkiewicz K."/>
            <person name="Wedrychowicz H."/>
        </authorList>
    </citation>
    <scope>NUCLEOTIDE SEQUENCE [LARGE SCALE GENOMIC DNA]</scope>
    <source>
        <strain evidence="2 3">Y1</strain>
    </source>
</reference>
<dbReference type="RefSeq" id="WP_072951524.1">
    <property type="nucleotide sequence ID" value="NZ_FRCT01000010.1"/>
</dbReference>
<organism evidence="2 3">
    <name type="scientific">Ruminococcus flavefaciens</name>
    <dbReference type="NCBI Taxonomy" id="1265"/>
    <lineage>
        <taxon>Bacteria</taxon>
        <taxon>Bacillati</taxon>
        <taxon>Bacillota</taxon>
        <taxon>Clostridia</taxon>
        <taxon>Eubacteriales</taxon>
        <taxon>Oscillospiraceae</taxon>
        <taxon>Ruminococcus</taxon>
    </lineage>
</organism>
<protein>
    <submittedName>
        <fullName evidence="2">Uncharacterized protein</fullName>
    </submittedName>
</protein>
<evidence type="ECO:0000313" key="3">
    <source>
        <dbReference type="Proteomes" id="UP000184394"/>
    </source>
</evidence>
<dbReference type="Proteomes" id="UP000184394">
    <property type="component" value="Unassembled WGS sequence"/>
</dbReference>
<proteinExistence type="predicted"/>
<accession>A0A1M7KXV6</accession>
<feature type="transmembrane region" description="Helical" evidence="1">
    <location>
        <begin position="12"/>
        <end position="35"/>
    </location>
</feature>
<keyword evidence="1" id="KW-0472">Membrane</keyword>
<sequence length="1027" mass="112646">MKTENKKTLRGSVLFTVVCVMALLIIFLTGTLALASASSNRAHKSYSSSQASYTARAAIDTFVQSMGREPGIPAAIENIGDTPLEVEMKINDPTLGVIGYYDDSHKWQKDKMVITPVADSAGYIFTDIDGDNNPEWVPVTAVKLTATCRVGKEEETVSAYIQKTASAHSEVTPGGLDGLQEVGGNAFPNGAVITGGLGLGISKDKSGLFTLHNAVTIETKSTFINGSVTGGTGSFAINIKNPVDNKTGKLQMPNSQTVIMGSLYMKNDSLFNLDYVMTNNFTQKDIPYIYIDESIAGLSSLNFVKSGKFVKKDGKYEFNGDANRVGKAPFNVFIGTFDSRTFQTDVKFGGADVYMLDEYTSDDNKYNILFSSERDYASEELAAKDADRPGKENDRQVVVGDNHFGKDVGNTMLYDWASSYVHKSESQHKTTGGNLYSMGNLTLQQCTIEGDVRVNGNCTIKNGVTIKGDLIVKKTLTFDGGNANSVHGDIYCDNVVGGGAGNRDTERLKEGFIEHKNALLPRYKEVHNFIYENELVPDIDVQETIRSEKSEAEGWRYVITKPGDTTPTVLGWENDKTDGIRNADYCYKKIKDTWYVGNAYYETGIDGFVSDRVVTTPTVTYKGDPTTDEERVWIGDDGKPVYGKVDEDFSYYKMNEDNTVAEETDEAHAIATYYTKEGDPYTVYGRNEAYGSFSAVNHMDYTGSGKEPAYPDNMTRKAIYGYEDPDTHEFIEADPKTKIVKNIYEVREDLNMDENGNYDEKVYHNHVPKRFCENAADDTFIDDPDDPAYNTPANKAQRNKLPYAFNNDGTPNTASGVWSDGKIIRSCIIGKTDGTVFKFENKKSYNVVGSGEGIWVVLQNVKTTDDSENSLLCDTTKGKVCFLIDKTLDISKTSIRPVVSGSGVQAYTENCIVTPDSVWGVEYYGTEGSSITMFNDCTLVGTFMCPETTFSGNVAGLIGCRYRGAYTAKGKETYYKSPIVGSAMFKHVDKATNDFGVLNSGGGGATKTKGSVKTALGTYEISYFTGS</sequence>
<dbReference type="OrthoDB" id="1814770at2"/>
<keyword evidence="1" id="KW-1133">Transmembrane helix</keyword>
<name>A0A1M7KXV6_RUMFL</name>
<evidence type="ECO:0000256" key="1">
    <source>
        <dbReference type="SAM" id="Phobius"/>
    </source>
</evidence>
<dbReference type="AlphaFoldDB" id="A0A1M7KXV6"/>
<dbReference type="EMBL" id="FRCT01000010">
    <property type="protein sequence ID" value="SHM70387.1"/>
    <property type="molecule type" value="Genomic_DNA"/>
</dbReference>
<keyword evidence="1" id="KW-0812">Transmembrane</keyword>